<evidence type="ECO:0000313" key="2">
    <source>
        <dbReference type="Proteomes" id="UP000733611"/>
    </source>
</evidence>
<reference evidence="1" key="2">
    <citation type="submission" date="2021-04" db="EMBL/GenBank/DDBJ databases">
        <authorList>
            <person name="Gilroy R."/>
        </authorList>
    </citation>
    <scope>NUCLEOTIDE SEQUENCE</scope>
    <source>
        <strain evidence="1">378</strain>
    </source>
</reference>
<proteinExistence type="predicted"/>
<dbReference type="AlphaFoldDB" id="A0A948WZ78"/>
<sequence length="47" mass="4982">MSDGNVTHLEMNGAGESNPILRRCTMLTLSPSSIKLVIHNCLPSGVS</sequence>
<organism evidence="1 2">
    <name type="scientific">Candidatus Anaerobiospirillum pullicola</name>
    <dbReference type="NCBI Taxonomy" id="2838451"/>
    <lineage>
        <taxon>Bacteria</taxon>
        <taxon>Pseudomonadati</taxon>
        <taxon>Pseudomonadota</taxon>
        <taxon>Gammaproteobacteria</taxon>
        <taxon>Aeromonadales</taxon>
        <taxon>Succinivibrionaceae</taxon>
        <taxon>Anaerobiospirillum</taxon>
    </lineage>
</organism>
<dbReference type="Proteomes" id="UP000733611">
    <property type="component" value="Unassembled WGS sequence"/>
</dbReference>
<name>A0A948WZ78_9GAMM</name>
<evidence type="ECO:0000313" key="1">
    <source>
        <dbReference type="EMBL" id="MBU3844573.1"/>
    </source>
</evidence>
<gene>
    <name evidence="1" type="ORF">H9847_06880</name>
</gene>
<dbReference type="EMBL" id="JAHLFE010000138">
    <property type="protein sequence ID" value="MBU3844573.1"/>
    <property type="molecule type" value="Genomic_DNA"/>
</dbReference>
<comment type="caution">
    <text evidence="1">The sequence shown here is derived from an EMBL/GenBank/DDBJ whole genome shotgun (WGS) entry which is preliminary data.</text>
</comment>
<accession>A0A948WZ78</accession>
<protein>
    <submittedName>
        <fullName evidence="1">Uncharacterized protein</fullName>
    </submittedName>
</protein>
<reference evidence="1" key="1">
    <citation type="journal article" date="2021" name="PeerJ">
        <title>Extensive microbial diversity within the chicken gut microbiome revealed by metagenomics and culture.</title>
        <authorList>
            <person name="Gilroy R."/>
            <person name="Ravi A."/>
            <person name="Getino M."/>
            <person name="Pursley I."/>
            <person name="Horton D.L."/>
            <person name="Alikhan N.F."/>
            <person name="Baker D."/>
            <person name="Gharbi K."/>
            <person name="Hall N."/>
            <person name="Watson M."/>
            <person name="Adriaenssens E.M."/>
            <person name="Foster-Nyarko E."/>
            <person name="Jarju S."/>
            <person name="Secka A."/>
            <person name="Antonio M."/>
            <person name="Oren A."/>
            <person name="Chaudhuri R.R."/>
            <person name="La Ragione R."/>
            <person name="Hildebrand F."/>
            <person name="Pallen M.J."/>
        </authorList>
    </citation>
    <scope>NUCLEOTIDE SEQUENCE</scope>
    <source>
        <strain evidence="1">378</strain>
    </source>
</reference>